<protein>
    <submittedName>
        <fullName evidence="1">Type VI secretion system baseplate subunit TssF</fullName>
    </submittedName>
</protein>
<dbReference type="PANTHER" id="PTHR35370">
    <property type="entry name" value="CYTOPLASMIC PROTEIN-RELATED-RELATED"/>
    <property type="match status" value="1"/>
</dbReference>
<organism evidence="1 2">
    <name type="scientific">Acerihabitans arboris</name>
    <dbReference type="NCBI Taxonomy" id="2691583"/>
    <lineage>
        <taxon>Bacteria</taxon>
        <taxon>Pseudomonadati</taxon>
        <taxon>Pseudomonadota</taxon>
        <taxon>Gammaproteobacteria</taxon>
        <taxon>Enterobacterales</taxon>
        <taxon>Pectobacteriaceae</taxon>
        <taxon>Acerihabitans</taxon>
    </lineage>
</organism>
<dbReference type="InterPro" id="IPR010272">
    <property type="entry name" value="T6SS_TssF"/>
</dbReference>
<keyword evidence="2" id="KW-1185">Reference proteome</keyword>
<dbReference type="NCBIfam" id="TIGR03359">
    <property type="entry name" value="VI_chp_6"/>
    <property type="match status" value="1"/>
</dbReference>
<evidence type="ECO:0000313" key="1">
    <source>
        <dbReference type="EMBL" id="NDL64395.1"/>
    </source>
</evidence>
<accession>A0A845STM1</accession>
<dbReference type="Pfam" id="PF05947">
    <property type="entry name" value="T6SS_TssF"/>
    <property type="match status" value="1"/>
</dbReference>
<dbReference type="Proteomes" id="UP000461443">
    <property type="component" value="Unassembled WGS sequence"/>
</dbReference>
<dbReference type="PIRSF" id="PIRSF028304">
    <property type="entry name" value="UCP028304"/>
    <property type="match status" value="1"/>
</dbReference>
<proteinExistence type="predicted"/>
<gene>
    <name evidence="1" type="primary">tssF</name>
    <name evidence="1" type="ORF">GRH90_16810</name>
</gene>
<dbReference type="PANTHER" id="PTHR35370:SF1">
    <property type="entry name" value="TYPE VI SECRETION SYSTEM COMPONENT TSSF1"/>
    <property type="match status" value="1"/>
</dbReference>
<reference evidence="1 2" key="2">
    <citation type="submission" date="2020-02" db="EMBL/GenBank/DDBJ databases">
        <title>The new genus of Enterobacteriales.</title>
        <authorList>
            <person name="Kim I.S."/>
        </authorList>
    </citation>
    <scope>NUCLEOTIDE SEQUENCE [LARGE SCALE GENOMIC DNA]</scope>
    <source>
        <strain evidence="1 2">SAP-6</strain>
    </source>
</reference>
<reference evidence="1 2" key="1">
    <citation type="submission" date="2019-12" db="EMBL/GenBank/DDBJ databases">
        <authorList>
            <person name="Lee S.D."/>
        </authorList>
    </citation>
    <scope>NUCLEOTIDE SEQUENCE [LARGE SCALE GENOMIC DNA]</scope>
    <source>
        <strain evidence="1 2">SAP-6</strain>
    </source>
</reference>
<dbReference type="EMBL" id="WUBS01000012">
    <property type="protein sequence ID" value="NDL64395.1"/>
    <property type="molecule type" value="Genomic_DNA"/>
</dbReference>
<dbReference type="AlphaFoldDB" id="A0A845STM1"/>
<name>A0A845STM1_9GAMM</name>
<evidence type="ECO:0000313" key="2">
    <source>
        <dbReference type="Proteomes" id="UP000461443"/>
    </source>
</evidence>
<comment type="caution">
    <text evidence="1">The sequence shown here is derived from an EMBL/GenBank/DDBJ whole genome shotgun (WGS) entry which is preliminary data.</text>
</comment>
<dbReference type="RefSeq" id="WP_162367115.1">
    <property type="nucleotide sequence ID" value="NZ_WUBS01000012.1"/>
</dbReference>
<sequence>MDSRLLDYYNRELAWLREMGTEFAEHYPKVAGRLGIGHADQADPYVERLLEGVAFLTARVQLKMDAEFPRFSRQLLDMLHPNYLAATPSMAIVELQPDAVKGDISRGFKVPRGTIMDSPGLKSRGVTCRYRTAHEVDLQPLRIEQVDLGGMPADICPAALGLDGSVSALRIKLSCLGHVTLGEMRCDRLTFYLSGGDIPAPQLLELIMQHTQTILVQTGDAAPRRLQLGRQALCHEGLDACQAMLPADARNLDAFRLLQEYFCFPARLQFFSIQGLQPLFDGGGNRQQLEIILLLDQAAPDLERRVDRQHLALHCTPVVNLFPRAAERIILNERQGEYPVIVDTLHPQDYEVHSIVHLHGRGPQGENGYRRIFRPFYDRRSEDGPGDTGWFSLRREQRPWPATADPLTPYTGYSGSQAFISLADERHPPWHGELAYLSAEVLCSNRDLPLRLAPQDQRLVLRDSLPVQRVVLRNGPSRPRPALAESESCWPLVNQLQLNCVSLLDNDAGDSGAALRQLLHFHARQADITVRQQIAGIRQCLPVPCHRVMAPPALARRGVSLRLSVDEQAFSGVSPWLLGSVLARLFTRLVTINSFSETTLTSVQRGKIGYWPPCPGVKAAL</sequence>